<evidence type="ECO:0000256" key="2">
    <source>
        <dbReference type="SAM" id="SignalP"/>
    </source>
</evidence>
<dbReference type="RefSeq" id="WP_144867625.1">
    <property type="nucleotide sequence ID" value="NZ_LR213834.1"/>
</dbReference>
<reference evidence="3 4" key="1">
    <citation type="submission" date="2019-01" db="EMBL/GenBank/DDBJ databases">
        <authorList>
            <person name="Brito A."/>
        </authorList>
    </citation>
    <scope>NUCLEOTIDE SEQUENCE [LARGE SCALE GENOMIC DNA]</scope>
    <source>
        <strain evidence="3">1</strain>
    </source>
</reference>
<feature type="signal peptide" evidence="2">
    <location>
        <begin position="1"/>
        <end position="23"/>
    </location>
</feature>
<organism evidence="3 4">
    <name type="scientific">Hyella patelloides LEGE 07179</name>
    <dbReference type="NCBI Taxonomy" id="945734"/>
    <lineage>
        <taxon>Bacteria</taxon>
        <taxon>Bacillati</taxon>
        <taxon>Cyanobacteriota</taxon>
        <taxon>Cyanophyceae</taxon>
        <taxon>Pleurocapsales</taxon>
        <taxon>Hyellaceae</taxon>
        <taxon>Hyella</taxon>
    </lineage>
</organism>
<feature type="transmembrane region" description="Helical" evidence="1">
    <location>
        <begin position="262"/>
        <end position="280"/>
    </location>
</feature>
<protein>
    <recommendedName>
        <fullName evidence="5">PEP-CTERM sorting domain-containing protein</fullName>
    </recommendedName>
</protein>
<name>A0A563W3R5_9CYAN</name>
<evidence type="ECO:0008006" key="5">
    <source>
        <dbReference type="Google" id="ProtNLM"/>
    </source>
</evidence>
<evidence type="ECO:0000313" key="4">
    <source>
        <dbReference type="Proteomes" id="UP000320055"/>
    </source>
</evidence>
<dbReference type="Proteomes" id="UP000320055">
    <property type="component" value="Unassembled WGS sequence"/>
</dbReference>
<sequence>MKIFKIKAIGFSALFFGLAQVSATGFTIDAFSDANSDNIGDFYTGDPPTVIFNPPINGQGVSNNIQNSIVFPNPDSDTQLSNVAGSSRHMKIDASNNSELAKLEAAKGVGLYPQAISVTNNPGVSSVATAVWNGNTTVDDYNDLTLGANLNADLDDGIDDSIAIEILFADQSEPEDVRLILELYDGTDIYGYSQPIPGVDIDQGIPQQTLYYDYQTYIDNSVDVNNIEYIAMTIDSNRQSGYDATFNFLQTAIQPQAVPFEFSPALGLILGGSFFSFLKLRKKFQQN</sequence>
<keyword evidence="1" id="KW-0812">Transmembrane</keyword>
<evidence type="ECO:0000313" key="3">
    <source>
        <dbReference type="EMBL" id="VEP18339.1"/>
    </source>
</evidence>
<keyword evidence="2" id="KW-0732">Signal</keyword>
<keyword evidence="1" id="KW-1133">Transmembrane helix</keyword>
<evidence type="ECO:0000256" key="1">
    <source>
        <dbReference type="SAM" id="Phobius"/>
    </source>
</evidence>
<keyword evidence="1" id="KW-0472">Membrane</keyword>
<dbReference type="OrthoDB" id="591852at2"/>
<dbReference type="EMBL" id="CAACVJ010000683">
    <property type="protein sequence ID" value="VEP18339.1"/>
    <property type="molecule type" value="Genomic_DNA"/>
</dbReference>
<keyword evidence="4" id="KW-1185">Reference proteome</keyword>
<proteinExistence type="predicted"/>
<gene>
    <name evidence="3" type="ORF">H1P_760005</name>
</gene>
<accession>A0A563W3R5</accession>
<feature type="chain" id="PRO_5022088732" description="PEP-CTERM sorting domain-containing protein" evidence="2">
    <location>
        <begin position="24"/>
        <end position="287"/>
    </location>
</feature>
<dbReference type="AlphaFoldDB" id="A0A563W3R5"/>